<name>A0A1F5YJ71_9BACT</name>
<dbReference type="Proteomes" id="UP000178230">
    <property type="component" value="Unassembled WGS sequence"/>
</dbReference>
<evidence type="ECO:0000313" key="3">
    <source>
        <dbReference type="Proteomes" id="UP000178230"/>
    </source>
</evidence>
<keyword evidence="1" id="KW-0472">Membrane</keyword>
<sequence length="268" mass="30010">MKKENILAFLKERKYLVIATVVLLLTAIILTLLNKSKKIVSTPQTVCNNTICTNGCCLKGMCLSKDYSYAGYTCTGDHKWSNPQLDVITVLPEHIVSLIEENIQDGMANLTIHPVNSDGTIPGCVFSVSYEVEGKVDQNLKQTAWMSISVMRDRILSGKTTIDVYKEHIITDSKNNLWQKQLAAYGLITLPPVSKSPDTEDISNLAIPNNFCFQTKKEALLKAGDKFVQENKILENELLNIQGDKVSEVFLLRNNNGEEFAWMFISTK</sequence>
<evidence type="ECO:0000256" key="1">
    <source>
        <dbReference type="SAM" id="Phobius"/>
    </source>
</evidence>
<comment type="caution">
    <text evidence="2">The sequence shown here is derived from an EMBL/GenBank/DDBJ whole genome shotgun (WGS) entry which is preliminary data.</text>
</comment>
<protein>
    <submittedName>
        <fullName evidence="2">Uncharacterized protein</fullName>
    </submittedName>
</protein>
<dbReference type="EMBL" id="MFIY01000018">
    <property type="protein sequence ID" value="OGG00248.1"/>
    <property type="molecule type" value="Genomic_DNA"/>
</dbReference>
<proteinExistence type="predicted"/>
<organism evidence="2 3">
    <name type="scientific">Candidatus Gottesmanbacteria bacterium RBG_13_37_7</name>
    <dbReference type="NCBI Taxonomy" id="1798369"/>
    <lineage>
        <taxon>Bacteria</taxon>
        <taxon>Candidatus Gottesmaniibacteriota</taxon>
    </lineage>
</organism>
<keyword evidence="1" id="KW-1133">Transmembrane helix</keyword>
<dbReference type="AlphaFoldDB" id="A0A1F5YJ71"/>
<reference evidence="2 3" key="1">
    <citation type="journal article" date="2016" name="Nat. Commun.">
        <title>Thousands of microbial genomes shed light on interconnected biogeochemical processes in an aquifer system.</title>
        <authorList>
            <person name="Anantharaman K."/>
            <person name="Brown C.T."/>
            <person name="Hug L.A."/>
            <person name="Sharon I."/>
            <person name="Castelle C.J."/>
            <person name="Probst A.J."/>
            <person name="Thomas B.C."/>
            <person name="Singh A."/>
            <person name="Wilkins M.J."/>
            <person name="Karaoz U."/>
            <person name="Brodie E.L."/>
            <person name="Williams K.H."/>
            <person name="Hubbard S.S."/>
            <person name="Banfield J.F."/>
        </authorList>
    </citation>
    <scope>NUCLEOTIDE SEQUENCE [LARGE SCALE GENOMIC DNA]</scope>
</reference>
<gene>
    <name evidence="2" type="ORF">A2Y99_03550</name>
</gene>
<feature type="transmembrane region" description="Helical" evidence="1">
    <location>
        <begin position="15"/>
        <end position="33"/>
    </location>
</feature>
<accession>A0A1F5YJ71</accession>
<keyword evidence="1" id="KW-0812">Transmembrane</keyword>
<evidence type="ECO:0000313" key="2">
    <source>
        <dbReference type="EMBL" id="OGG00248.1"/>
    </source>
</evidence>